<dbReference type="EMBL" id="JAEEGA010000002">
    <property type="protein sequence ID" value="MBP1040104.1"/>
    <property type="molecule type" value="Genomic_DNA"/>
</dbReference>
<protein>
    <submittedName>
        <fullName evidence="1">DUF4209 domain-containing protein</fullName>
    </submittedName>
</protein>
<comment type="caution">
    <text evidence="1">The sequence shown here is derived from an EMBL/GenBank/DDBJ whole genome shotgun (WGS) entry which is preliminary data.</text>
</comment>
<sequence>MTIKLMDYIFEENETLYFDLVALKVYEDIVTQIAEDNNEVDFQAKRKALYEELEKRFDSSEDDFVKLVIAYSLISGTYFMINGLNTSGKLDRYSGKRYTEFVNTITNNAIDIAQTLVKSEIQYRFATDLIGIALKVVNKQTKNDIANKVNEFVKQTILSKDEAELSVKKVQFLIPAINLLLEYKGFRNTSLLLKIDEILDFAIEQGDTAASEHSKFNAMGFDCLFPGVFELKIQCCQKSNNTDKEKINEVVRSFADTYLNLAESRRDLGDVNLQMAIQHYENAVSLYVKYGFNEDLKIVKRLLDETKQELENWNNPLSISRKHNLMDDLTITQYEQLNKWLKELKQLDINDKVKMLLFDEQIVPSISKKDISKFRNEKKSNQFSEIFAVDIVNEKGHTIFYSDTEESKESYALYNYIQKIGAESWSHFLINIFEQHGYLDFSNLFKFDEILSKRSYLFSKAYELFFSGDIYSAFYILVPQIEWWFREIAYQEGEQISNLNYFPTEQAKTLTPIFDTVSLKKCLGEDQHWLFEQLMTKEPMNIRNKIAHGIDLNDNGFCSYFALCVLKLVIKKGGFNRDDI</sequence>
<proteinExistence type="predicted"/>
<dbReference type="RefSeq" id="WP_209524999.1">
    <property type="nucleotide sequence ID" value="NZ_JAEEGA010000002.1"/>
</dbReference>
<dbReference type="AlphaFoldDB" id="A0A940P7Y0"/>
<organism evidence="1 2">
    <name type="scientific">Vagococcus allomyrinae</name>
    <dbReference type="NCBI Taxonomy" id="2794353"/>
    <lineage>
        <taxon>Bacteria</taxon>
        <taxon>Bacillati</taxon>
        <taxon>Bacillota</taxon>
        <taxon>Bacilli</taxon>
        <taxon>Lactobacillales</taxon>
        <taxon>Enterococcaceae</taxon>
        <taxon>Vagococcus</taxon>
    </lineage>
</organism>
<evidence type="ECO:0000313" key="1">
    <source>
        <dbReference type="EMBL" id="MBP1040104.1"/>
    </source>
</evidence>
<reference evidence="1" key="1">
    <citation type="submission" date="2020-12" db="EMBL/GenBank/DDBJ databases">
        <title>Vagococcus allomyrinae sp. nov. and Enterococcus lavae sp. nov., isolated from the larvae of Allomyrina dichotoma.</title>
        <authorList>
            <person name="Lee S.D."/>
        </authorList>
    </citation>
    <scope>NUCLEOTIDE SEQUENCE</scope>
    <source>
        <strain evidence="1">BWB3-3</strain>
    </source>
</reference>
<name>A0A940P7Y0_9ENTE</name>
<dbReference type="Proteomes" id="UP000674938">
    <property type="component" value="Unassembled WGS sequence"/>
</dbReference>
<keyword evidence="2" id="KW-1185">Reference proteome</keyword>
<accession>A0A940P7Y0</accession>
<evidence type="ECO:0000313" key="2">
    <source>
        <dbReference type="Proteomes" id="UP000674938"/>
    </source>
</evidence>
<gene>
    <name evidence="1" type="ORF">I6N95_03665</name>
</gene>